<evidence type="ECO:0000313" key="1">
    <source>
        <dbReference type="EMBL" id="CAG8850052.1"/>
    </source>
</evidence>
<gene>
    <name evidence="1" type="ORF">GMARGA_LOCUS40017</name>
</gene>
<feature type="non-terminal residue" evidence="1">
    <location>
        <position position="168"/>
    </location>
</feature>
<name>A0ABN7X8L2_GIGMA</name>
<sequence>MPKGSLCENSDKKVSIVKKRFSDDDSIIEKELSKNRRKVEEKARSDLEAQVELVSCYLKRSRPRKNLNSVAKFKKRNLIKKKEKVETIPLRPKEIMNSKIQKNNNHRMLMRNRKKSIEKQRNSTGKGPFNENALNYTCKLWIRKGALEDYQKSANTDHADEVKVSEKE</sequence>
<comment type="caution">
    <text evidence="1">The sequence shown here is derived from an EMBL/GenBank/DDBJ whole genome shotgun (WGS) entry which is preliminary data.</text>
</comment>
<organism evidence="1 2">
    <name type="scientific">Gigaspora margarita</name>
    <dbReference type="NCBI Taxonomy" id="4874"/>
    <lineage>
        <taxon>Eukaryota</taxon>
        <taxon>Fungi</taxon>
        <taxon>Fungi incertae sedis</taxon>
        <taxon>Mucoromycota</taxon>
        <taxon>Glomeromycotina</taxon>
        <taxon>Glomeromycetes</taxon>
        <taxon>Diversisporales</taxon>
        <taxon>Gigasporaceae</taxon>
        <taxon>Gigaspora</taxon>
    </lineage>
</organism>
<reference evidence="1 2" key="1">
    <citation type="submission" date="2021-06" db="EMBL/GenBank/DDBJ databases">
        <authorList>
            <person name="Kallberg Y."/>
            <person name="Tangrot J."/>
            <person name="Rosling A."/>
        </authorList>
    </citation>
    <scope>NUCLEOTIDE SEQUENCE [LARGE SCALE GENOMIC DNA]</scope>
    <source>
        <strain evidence="1 2">120-4 pot B 10/14</strain>
    </source>
</reference>
<dbReference type="Proteomes" id="UP000789901">
    <property type="component" value="Unassembled WGS sequence"/>
</dbReference>
<accession>A0ABN7X8L2</accession>
<dbReference type="EMBL" id="CAJVQB010099285">
    <property type="protein sequence ID" value="CAG8850052.1"/>
    <property type="molecule type" value="Genomic_DNA"/>
</dbReference>
<keyword evidence="2" id="KW-1185">Reference proteome</keyword>
<evidence type="ECO:0000313" key="2">
    <source>
        <dbReference type="Proteomes" id="UP000789901"/>
    </source>
</evidence>
<protein>
    <submittedName>
        <fullName evidence="1">7571_t:CDS:1</fullName>
    </submittedName>
</protein>
<proteinExistence type="predicted"/>